<dbReference type="Pfam" id="PF13274">
    <property type="entry name" value="SocA_Panacea"/>
    <property type="match status" value="1"/>
</dbReference>
<sequence length="153" mass="17179">MTTIFNVAAYILDIAGTITTMKLQKLAYYSQAYSLATTGHPLFNEDFQAWRNGPVCPELFALHRGKFLIRKGELVLPNTEKLQDNSLTDVQKILVEKVCEKFAGYSGSDLSAMTHSEDPWKNAYDGANGSAICVQKITKDSLKDYYSTHNFLR</sequence>
<organism evidence="2 3">
    <name type="scientific">Gardnerella swidsinskii</name>
    <dbReference type="NCBI Taxonomy" id="2792979"/>
    <lineage>
        <taxon>Bacteria</taxon>
        <taxon>Bacillati</taxon>
        <taxon>Actinomycetota</taxon>
        <taxon>Actinomycetes</taxon>
        <taxon>Bifidobacteriales</taxon>
        <taxon>Bifidobacteriaceae</taxon>
        <taxon>Gardnerella</taxon>
    </lineage>
</organism>
<evidence type="ECO:0000259" key="1">
    <source>
        <dbReference type="Pfam" id="PF13274"/>
    </source>
</evidence>
<protein>
    <recommendedName>
        <fullName evidence="1">Antitoxin SocA-like Panacea domain-containing protein</fullName>
    </recommendedName>
</protein>
<reference evidence="3" key="1">
    <citation type="submission" date="2017-01" db="EMBL/GenBank/DDBJ databases">
        <title>Gardnerella vaginalis bacteremia associated with severe acute encephalopathy in a young female patient: Case Report and characterization of the isolate.</title>
        <authorList>
            <person name="Tankovic J."/>
            <person name="Timinskas A."/>
            <person name="Zilnyte M."/>
            <person name="Janulaitiene M."/>
            <person name="Zvirbliene A."/>
            <person name="Pleckaityte M."/>
        </authorList>
    </citation>
    <scope>NUCLEOTIDE SEQUENCE [LARGE SCALE GENOMIC DNA]</scope>
    <source>
        <strain evidence="3">GV37</strain>
    </source>
</reference>
<evidence type="ECO:0000313" key="2">
    <source>
        <dbReference type="EMBL" id="APW19185.1"/>
    </source>
</evidence>
<dbReference type="Proteomes" id="UP000186260">
    <property type="component" value="Chromosome"/>
</dbReference>
<gene>
    <name evidence="2" type="ORF">BVL65_06635</name>
</gene>
<proteinExistence type="predicted"/>
<accession>A0ABM6GKD4</accession>
<keyword evidence="3" id="KW-1185">Reference proteome</keyword>
<feature type="domain" description="Antitoxin SocA-like Panacea" evidence="1">
    <location>
        <begin position="23"/>
        <end position="121"/>
    </location>
</feature>
<evidence type="ECO:0000313" key="3">
    <source>
        <dbReference type="Proteomes" id="UP000186260"/>
    </source>
</evidence>
<name>A0ABM6GKD4_9BIFI</name>
<dbReference type="RefSeq" id="WP_076003065.1">
    <property type="nucleotide sequence ID" value="NZ_CP019058.1"/>
</dbReference>
<dbReference type="EMBL" id="CP019058">
    <property type="protein sequence ID" value="APW19185.1"/>
    <property type="molecule type" value="Genomic_DNA"/>
</dbReference>
<dbReference type="InterPro" id="IPR025272">
    <property type="entry name" value="SocA_Panacea"/>
</dbReference>